<dbReference type="NCBIfam" id="NF045542">
    <property type="entry name" value="Clp_rel_HeadMat"/>
    <property type="match status" value="1"/>
</dbReference>
<dbReference type="Pfam" id="PF00574">
    <property type="entry name" value="CLP_protease"/>
    <property type="match status" value="1"/>
</dbReference>
<proteinExistence type="predicted"/>
<keyword evidence="2" id="KW-0378">Hydrolase</keyword>
<keyword evidence="3" id="KW-1185">Reference proteome</keyword>
<dbReference type="InterPro" id="IPR029045">
    <property type="entry name" value="ClpP/crotonase-like_dom_sf"/>
</dbReference>
<evidence type="ECO:0000313" key="3">
    <source>
        <dbReference type="Proteomes" id="UP000620327"/>
    </source>
</evidence>
<keyword evidence="2" id="KW-0645">Protease</keyword>
<dbReference type="EMBL" id="JACOQI010000001">
    <property type="protein sequence ID" value="MBC5768754.1"/>
    <property type="molecule type" value="Genomic_DNA"/>
</dbReference>
<sequence length="421" mass="45571">MRMSIPAKRAGRKSPAVSISKKVYTMATVDGSDAEITMYGDIYEEQPTNWWGEPVEGQYILLSEFLEDLKQISGCTSITIRMNSYGGDAGSSNMIHNRLRELARNGTKLTCIVDGVAMSGGSLIMCACDTVRVNPSSLVMIHKCWTFLWGGYNADELREQATQQEAWDKMQMEVYTRKTGLSATVISHMMADTTYMTGREAIDKGFADELIEDAEPTSIAASADGRSLFVNGRQMHLAPGMFAPDNIPTVTPEASAPVETDKNKPEVTGDEGGISMTKEELRAKYPDEIAQVEADARASVDHTEAVNAAIQAERARMQEIDEISGLLDATDVQQAKYGDKPCSAADLLMAAAKNAAKQGKKFLTDLKDDSEESGAEGVPAAPAPAVETPESEDGEKNDTPEARMTNARSMVADLLGKKKEG</sequence>
<dbReference type="AlphaFoldDB" id="A0A923S5L7"/>
<protein>
    <submittedName>
        <fullName evidence="2">Clp protease ClpP</fullName>
    </submittedName>
</protein>
<evidence type="ECO:0000256" key="1">
    <source>
        <dbReference type="SAM" id="MobiDB-lite"/>
    </source>
</evidence>
<dbReference type="Proteomes" id="UP000620327">
    <property type="component" value="Unassembled WGS sequence"/>
</dbReference>
<dbReference type="GO" id="GO:0008233">
    <property type="term" value="F:peptidase activity"/>
    <property type="evidence" value="ECO:0007669"/>
    <property type="project" value="UniProtKB-KW"/>
</dbReference>
<comment type="caution">
    <text evidence="2">The sequence shown here is derived from an EMBL/GenBank/DDBJ whole genome shotgun (WGS) entry which is preliminary data.</text>
</comment>
<evidence type="ECO:0000313" key="2">
    <source>
        <dbReference type="EMBL" id="MBC5768754.1"/>
    </source>
</evidence>
<dbReference type="GO" id="GO:0006508">
    <property type="term" value="P:proteolysis"/>
    <property type="evidence" value="ECO:0007669"/>
    <property type="project" value="UniProtKB-KW"/>
</dbReference>
<accession>A0A923S5L7</accession>
<dbReference type="SUPFAM" id="SSF52096">
    <property type="entry name" value="ClpP/crotonase"/>
    <property type="match status" value="1"/>
</dbReference>
<feature type="region of interest" description="Disordered" evidence="1">
    <location>
        <begin position="362"/>
        <end position="421"/>
    </location>
</feature>
<dbReference type="Gene3D" id="3.90.226.10">
    <property type="entry name" value="2-enoyl-CoA Hydratase, Chain A, domain 1"/>
    <property type="match status" value="1"/>
</dbReference>
<feature type="compositionally biased region" description="Low complexity" evidence="1">
    <location>
        <begin position="375"/>
        <end position="388"/>
    </location>
</feature>
<dbReference type="CDD" id="cd07016">
    <property type="entry name" value="S14_ClpP_1"/>
    <property type="match status" value="1"/>
</dbReference>
<gene>
    <name evidence="2" type="ORF">H8Z83_00100</name>
</gene>
<reference evidence="2" key="1">
    <citation type="submission" date="2020-08" db="EMBL/GenBank/DDBJ databases">
        <title>Genome public.</title>
        <authorList>
            <person name="Liu C."/>
            <person name="Sun Q."/>
        </authorList>
    </citation>
    <scope>NUCLEOTIDE SEQUENCE</scope>
    <source>
        <strain evidence="2">BX15</strain>
    </source>
</reference>
<organism evidence="2 3">
    <name type="scientific">Dysosmobacter segnis</name>
    <dbReference type="NCBI Taxonomy" id="2763042"/>
    <lineage>
        <taxon>Bacteria</taxon>
        <taxon>Bacillati</taxon>
        <taxon>Bacillota</taxon>
        <taxon>Clostridia</taxon>
        <taxon>Eubacteriales</taxon>
        <taxon>Oscillospiraceae</taxon>
        <taxon>Dysosmobacter</taxon>
    </lineage>
</organism>
<name>A0A923S5L7_9FIRM</name>
<feature type="region of interest" description="Disordered" evidence="1">
    <location>
        <begin position="253"/>
        <end position="272"/>
    </location>
</feature>
<dbReference type="InterPro" id="IPR023562">
    <property type="entry name" value="ClpP/TepA"/>
</dbReference>